<accession>A0A1L6MYT8</accession>
<proteinExistence type="predicted"/>
<gene>
    <name evidence="1" type="ORF">BCY86_08335</name>
</gene>
<dbReference type="Proteomes" id="UP000185544">
    <property type="component" value="Chromosome"/>
</dbReference>
<dbReference type="RefSeq" id="WP_075277351.1">
    <property type="nucleotide sequence ID" value="NZ_CP016908.1"/>
</dbReference>
<evidence type="ECO:0000313" key="1">
    <source>
        <dbReference type="EMBL" id="APS00682.1"/>
    </source>
</evidence>
<protein>
    <submittedName>
        <fullName evidence="1">Uncharacterized protein</fullName>
    </submittedName>
</protein>
<dbReference type="AlphaFoldDB" id="A0A1L6MYT8"/>
<dbReference type="OrthoDB" id="5506114at2"/>
<organism evidence="1 2">
    <name type="scientific">Pajaroellobacter abortibovis</name>
    <dbReference type="NCBI Taxonomy" id="1882918"/>
    <lineage>
        <taxon>Bacteria</taxon>
        <taxon>Pseudomonadati</taxon>
        <taxon>Myxococcota</taxon>
        <taxon>Polyangia</taxon>
        <taxon>Polyangiales</taxon>
        <taxon>Polyangiaceae</taxon>
    </lineage>
</organism>
<name>A0A1L6MYT8_9BACT</name>
<evidence type="ECO:0000313" key="2">
    <source>
        <dbReference type="Proteomes" id="UP000185544"/>
    </source>
</evidence>
<reference evidence="1 2" key="1">
    <citation type="submission" date="2016-08" db="EMBL/GenBank/DDBJ databases">
        <title>Identification and validation of antigenic proteins from Pajaroellobacter abortibovis using de-novo genome sequence assembly and reverse vaccinology.</title>
        <authorList>
            <person name="Welly B.T."/>
            <person name="Miller M.R."/>
            <person name="Stott J.L."/>
            <person name="Blanchard M.T."/>
            <person name="Islas-Trejo A.D."/>
            <person name="O'Rourke S.M."/>
            <person name="Young A.E."/>
            <person name="Medrano J.F."/>
            <person name="Van Eenennaam A.L."/>
        </authorList>
    </citation>
    <scope>NUCLEOTIDE SEQUENCE [LARGE SCALE GENOMIC DNA]</scope>
    <source>
        <strain evidence="1 2">BTF92-0548A/99-0131</strain>
    </source>
</reference>
<sequence>MSDLKRPSLSPDLFAPPHLIEELAAACSRFVLEKYQVALDGTSDTLSVLDHYIEMARPNIHQRPEAFELLEGAIGAYFGEVTRTTFGGYWFAIGDTSGWRLDLSAVYLTFNPIGVAREALLCEHAAGWHADFNIEEKEKAKLIERLASLGEIEETEYYRLSNRFDVLQIIVDALHANRMEAGLGQTFLTPNDYKK</sequence>
<keyword evidence="2" id="KW-1185">Reference proteome</keyword>
<dbReference type="EMBL" id="CP016908">
    <property type="protein sequence ID" value="APS00682.1"/>
    <property type="molecule type" value="Genomic_DNA"/>
</dbReference>
<dbReference type="KEGG" id="pabo:BCY86_08335"/>